<protein>
    <submittedName>
        <fullName evidence="2">Uncharacterized protein</fullName>
    </submittedName>
</protein>
<dbReference type="EMBL" id="FOZV01000010">
    <property type="protein sequence ID" value="SFS88039.1"/>
    <property type="molecule type" value="Genomic_DNA"/>
</dbReference>
<evidence type="ECO:0000256" key="1">
    <source>
        <dbReference type="SAM" id="SignalP"/>
    </source>
</evidence>
<proteinExistence type="predicted"/>
<sequence length="268" mass="28826">MRHPATPAAITGLALALTGAAAAPSPVLAQASRPRAEACAAFRFQPVEFWVDAEAVHPGQTLPLRAVSGLARTASFIPPAIPASCLVDWRIAPTGVATLSDDRLSIMVSPDARIGETLTLEARAPDGPVARHVRAIEDPASPPADAPPPDESGERVLTGLWPQVQIECSGPQPTEPVRELEFRAPGRFWVTFLPFESYRDYWGQADFDPVTSRLTLTVEGGNNVPDSTILSGPARLEDDGRRLVLEGFSLGNAHHRNSGWPCRYVFAR</sequence>
<organism evidence="2 3">
    <name type="scientific">Brevundimonas viscosa</name>
    <dbReference type="NCBI Taxonomy" id="871741"/>
    <lineage>
        <taxon>Bacteria</taxon>
        <taxon>Pseudomonadati</taxon>
        <taxon>Pseudomonadota</taxon>
        <taxon>Alphaproteobacteria</taxon>
        <taxon>Caulobacterales</taxon>
        <taxon>Caulobacteraceae</taxon>
        <taxon>Brevundimonas</taxon>
    </lineage>
</organism>
<feature type="signal peptide" evidence="1">
    <location>
        <begin position="1"/>
        <end position="29"/>
    </location>
</feature>
<reference evidence="3" key="1">
    <citation type="submission" date="2016-10" db="EMBL/GenBank/DDBJ databases">
        <authorList>
            <person name="Varghese N."/>
            <person name="Submissions S."/>
        </authorList>
    </citation>
    <scope>NUCLEOTIDE SEQUENCE [LARGE SCALE GENOMIC DNA]</scope>
    <source>
        <strain evidence="3">CGMCC 1.10683</strain>
    </source>
</reference>
<gene>
    <name evidence="2" type="ORF">SAMN05192570_0007</name>
</gene>
<accession>A0A1I6TFQ3</accession>
<dbReference type="AlphaFoldDB" id="A0A1I6TFQ3"/>
<feature type="chain" id="PRO_5011550535" evidence="1">
    <location>
        <begin position="30"/>
        <end position="268"/>
    </location>
</feature>
<dbReference type="Proteomes" id="UP000198788">
    <property type="component" value="Unassembled WGS sequence"/>
</dbReference>
<keyword evidence="3" id="KW-1185">Reference proteome</keyword>
<keyword evidence="1" id="KW-0732">Signal</keyword>
<evidence type="ECO:0000313" key="2">
    <source>
        <dbReference type="EMBL" id="SFS88039.1"/>
    </source>
</evidence>
<evidence type="ECO:0000313" key="3">
    <source>
        <dbReference type="Proteomes" id="UP000198788"/>
    </source>
</evidence>
<dbReference type="OrthoDB" id="7206135at2"/>
<name>A0A1I6TFQ3_9CAUL</name>
<dbReference type="RefSeq" id="WP_092313167.1">
    <property type="nucleotide sequence ID" value="NZ_FOZV01000010.1"/>
</dbReference>